<reference evidence="1" key="1">
    <citation type="submission" date="2015-06" db="UniProtKB">
        <authorList>
            <consortium name="EnsemblPlants"/>
        </authorList>
    </citation>
    <scope>IDENTIFICATION</scope>
</reference>
<protein>
    <recommendedName>
        <fullName evidence="2">Late embryogenesis abundant protein LEA-2 subgroup domain-containing protein</fullName>
    </recommendedName>
</protein>
<name>R7WBV0_AEGTA</name>
<proteinExistence type="predicted"/>
<dbReference type="AlphaFoldDB" id="R7WBV0"/>
<accession>R7WBV0</accession>
<dbReference type="EnsemblPlants" id="EMT19298">
    <property type="protein sequence ID" value="EMT19298"/>
    <property type="gene ID" value="F775_23323"/>
</dbReference>
<sequence length="191" mass="20725">MDADVERQQAVAPQGDRWIDKIRCPGMCDTVFISIWVIIFISCLFLIWPVPHYYVGIGSVSGVPAAAAVVDPAFNLTLGVASWNYIGGACVHRDMSVEVAYRGIPLADARASRFCVGARKVAEQPVAARREEVRVPADVMEALAADTRRGEQVFDVTLQAPWSFAGKKLLYRCGVGVGPSGAAWCSELHMV</sequence>
<dbReference type="PANTHER" id="PTHR33994:SF25">
    <property type="entry name" value="OS02G0619200 PROTEIN"/>
    <property type="match status" value="1"/>
</dbReference>
<dbReference type="PANTHER" id="PTHR33994">
    <property type="entry name" value="OS04G0515000 PROTEIN"/>
    <property type="match status" value="1"/>
</dbReference>
<organism evidence="1">
    <name type="scientific">Aegilops tauschii</name>
    <name type="common">Tausch's goatgrass</name>
    <name type="synonym">Aegilops squarrosa</name>
    <dbReference type="NCBI Taxonomy" id="37682"/>
    <lineage>
        <taxon>Eukaryota</taxon>
        <taxon>Viridiplantae</taxon>
        <taxon>Streptophyta</taxon>
        <taxon>Embryophyta</taxon>
        <taxon>Tracheophyta</taxon>
        <taxon>Spermatophyta</taxon>
        <taxon>Magnoliopsida</taxon>
        <taxon>Liliopsida</taxon>
        <taxon>Poales</taxon>
        <taxon>Poaceae</taxon>
        <taxon>BOP clade</taxon>
        <taxon>Pooideae</taxon>
        <taxon>Triticodae</taxon>
        <taxon>Triticeae</taxon>
        <taxon>Triticinae</taxon>
        <taxon>Aegilops</taxon>
    </lineage>
</organism>
<evidence type="ECO:0000313" key="1">
    <source>
        <dbReference type="EnsemblPlants" id="EMT19298"/>
    </source>
</evidence>
<evidence type="ECO:0008006" key="2">
    <source>
        <dbReference type="Google" id="ProtNLM"/>
    </source>
</evidence>